<dbReference type="Pfam" id="PF06966">
    <property type="entry name" value="DUF1295"/>
    <property type="match status" value="1"/>
</dbReference>
<accession>A0A381N8C4</accession>
<reference evidence="2" key="1">
    <citation type="submission" date="2018-05" db="EMBL/GenBank/DDBJ databases">
        <authorList>
            <person name="Lanie J.A."/>
            <person name="Ng W.-L."/>
            <person name="Kazmierczak K.M."/>
            <person name="Andrzejewski T.M."/>
            <person name="Davidsen T.M."/>
            <person name="Wayne K.J."/>
            <person name="Tettelin H."/>
            <person name="Glass J.I."/>
            <person name="Rusch D."/>
            <person name="Podicherti R."/>
            <person name="Tsui H.-C.T."/>
            <person name="Winkler M.E."/>
        </authorList>
    </citation>
    <scope>NUCLEOTIDE SEQUENCE</scope>
</reference>
<dbReference type="InterPro" id="IPR010721">
    <property type="entry name" value="UstE-like"/>
</dbReference>
<organism evidence="2">
    <name type="scientific">marine metagenome</name>
    <dbReference type="NCBI Taxonomy" id="408172"/>
    <lineage>
        <taxon>unclassified sequences</taxon>
        <taxon>metagenomes</taxon>
        <taxon>ecological metagenomes</taxon>
    </lineage>
</organism>
<evidence type="ECO:0000313" key="2">
    <source>
        <dbReference type="EMBL" id="SUZ50862.1"/>
    </source>
</evidence>
<dbReference type="PROSITE" id="PS50244">
    <property type="entry name" value="S5A_REDUCTASE"/>
    <property type="match status" value="1"/>
</dbReference>
<keyword evidence="1" id="KW-1133">Transmembrane helix</keyword>
<feature type="transmembrane region" description="Helical" evidence="1">
    <location>
        <begin position="210"/>
        <end position="230"/>
    </location>
</feature>
<feature type="transmembrane region" description="Helical" evidence="1">
    <location>
        <begin position="60"/>
        <end position="79"/>
    </location>
</feature>
<feature type="transmembrane region" description="Helical" evidence="1">
    <location>
        <begin position="35"/>
        <end position="53"/>
    </location>
</feature>
<dbReference type="GO" id="GO:0016020">
    <property type="term" value="C:membrane"/>
    <property type="evidence" value="ECO:0007669"/>
    <property type="project" value="TreeGrafter"/>
</dbReference>
<dbReference type="EMBL" id="UINC01000193">
    <property type="protein sequence ID" value="SUZ50862.1"/>
    <property type="molecule type" value="Genomic_DNA"/>
</dbReference>
<feature type="transmembrane region" description="Helical" evidence="1">
    <location>
        <begin position="128"/>
        <end position="149"/>
    </location>
</feature>
<feature type="transmembrane region" description="Helical" evidence="1">
    <location>
        <begin position="236"/>
        <end position="255"/>
    </location>
</feature>
<keyword evidence="1" id="KW-0812">Transmembrane</keyword>
<dbReference type="AlphaFoldDB" id="A0A381N8C4"/>
<keyword evidence="1" id="KW-0472">Membrane</keyword>
<dbReference type="PANTHER" id="PTHR32251">
    <property type="entry name" value="3-OXO-5-ALPHA-STEROID 4-DEHYDROGENASE"/>
    <property type="match status" value="1"/>
</dbReference>
<sequence>MKKNNLIHIALALIAFALAYSIAYLTGIDLVKQVILYAFIIQWVLFIPAYLFQTEKFYDLAGSFTYIFAICYVSYNYYLENGINFGNIVLASAIIIWAIRLGSFLFFRIHKAGEDKRFRSIKPSATRFFMTWTLQGMWVSICSACALTALSTSKGVQVNTLLYVGLAFFLIGFLIEVVADNQKSKFRSNPENKNKFITSGLWSLSRHPNYLGEITLWLGITIISISSLSGWQFVTLISPVFTYILLVYISGVRLLEASGRKKWGYLEAYQEYLKKTPSLIFK</sequence>
<gene>
    <name evidence="2" type="ORF">METZ01_LOCUS3716</name>
</gene>
<dbReference type="Gene3D" id="1.20.120.1630">
    <property type="match status" value="1"/>
</dbReference>
<proteinExistence type="predicted"/>
<evidence type="ECO:0000256" key="1">
    <source>
        <dbReference type="SAM" id="Phobius"/>
    </source>
</evidence>
<protein>
    <submittedName>
        <fullName evidence="2">Uncharacterized protein</fullName>
    </submittedName>
</protein>
<dbReference type="PANTHER" id="PTHR32251:SF17">
    <property type="entry name" value="STEROID 5-ALPHA REDUCTASE C-TERMINAL DOMAIN-CONTAINING PROTEIN"/>
    <property type="match status" value="1"/>
</dbReference>
<feature type="transmembrane region" description="Helical" evidence="1">
    <location>
        <begin position="161"/>
        <end position="179"/>
    </location>
</feature>
<feature type="transmembrane region" description="Helical" evidence="1">
    <location>
        <begin position="85"/>
        <end position="107"/>
    </location>
</feature>
<name>A0A381N8C4_9ZZZZ</name>